<dbReference type="Proteomes" id="UP001248581">
    <property type="component" value="Chromosome"/>
</dbReference>
<proteinExistence type="inferred from homology"/>
<evidence type="ECO:0000256" key="1">
    <source>
        <dbReference type="ARBA" id="ARBA00005367"/>
    </source>
</evidence>
<name>A0ABY9TGV4_9GAMM</name>
<comment type="similarity">
    <text evidence="1">Belongs to the UPF0231 family.</text>
</comment>
<dbReference type="RefSeq" id="WP_348387190.1">
    <property type="nucleotide sequence ID" value="NZ_CP134146.1"/>
</dbReference>
<keyword evidence="3" id="KW-1185">Reference proteome</keyword>
<dbReference type="PIRSF" id="PIRSF006287">
    <property type="entry name" value="UCP006287"/>
    <property type="match status" value="1"/>
</dbReference>
<dbReference type="InterPro" id="IPR008249">
    <property type="entry name" value="UPF0231"/>
</dbReference>
<protein>
    <submittedName>
        <fullName evidence="2">YacL family protein</fullName>
    </submittedName>
</protein>
<sequence length="121" mass="14084">MEYTFKTDFITGLPLAQFSFGHEAFGPWLEQEVSKDLVKLERTIEFIVNIKSQTDSLIGKEYTLTVENDEVEVKANVEHIESELPENLLDDVDDFEHDSMALCGVEDFLIMLESWQQFIRY</sequence>
<evidence type="ECO:0000313" key="2">
    <source>
        <dbReference type="EMBL" id="WNC68032.1"/>
    </source>
</evidence>
<dbReference type="Pfam" id="PF06062">
    <property type="entry name" value="UPF0231"/>
    <property type="match status" value="1"/>
</dbReference>
<reference evidence="3" key="1">
    <citation type="submission" date="2023-09" db="EMBL/GenBank/DDBJ databases">
        <authorList>
            <person name="Li S."/>
            <person name="Li X."/>
            <person name="Zhang C."/>
            <person name="Zhao Z."/>
        </authorList>
    </citation>
    <scope>NUCLEOTIDE SEQUENCE [LARGE SCALE GENOMIC DNA]</scope>
    <source>
        <strain evidence="3">SQ345</strain>
    </source>
</reference>
<accession>A0ABY9TGV4</accession>
<gene>
    <name evidence="2" type="ORF">RI845_16090</name>
</gene>
<evidence type="ECO:0000313" key="3">
    <source>
        <dbReference type="Proteomes" id="UP001248581"/>
    </source>
</evidence>
<organism evidence="2 3">
    <name type="scientific">Thalassotalea nanhaiensis</name>
    <dbReference type="NCBI Taxonomy" id="3065648"/>
    <lineage>
        <taxon>Bacteria</taxon>
        <taxon>Pseudomonadati</taxon>
        <taxon>Pseudomonadota</taxon>
        <taxon>Gammaproteobacteria</taxon>
        <taxon>Alteromonadales</taxon>
        <taxon>Colwelliaceae</taxon>
        <taxon>Thalassotalea</taxon>
    </lineage>
</organism>
<dbReference type="EMBL" id="CP134146">
    <property type="protein sequence ID" value="WNC68032.1"/>
    <property type="molecule type" value="Genomic_DNA"/>
</dbReference>